<dbReference type="EMBL" id="OV651816">
    <property type="protein sequence ID" value="CAH1109500.1"/>
    <property type="molecule type" value="Genomic_DNA"/>
</dbReference>
<keyword evidence="1" id="KW-0812">Transmembrane</keyword>
<organism evidence="3 4">
    <name type="scientific">Psylliodes chrysocephalus</name>
    <dbReference type="NCBI Taxonomy" id="3402493"/>
    <lineage>
        <taxon>Eukaryota</taxon>
        <taxon>Metazoa</taxon>
        <taxon>Ecdysozoa</taxon>
        <taxon>Arthropoda</taxon>
        <taxon>Hexapoda</taxon>
        <taxon>Insecta</taxon>
        <taxon>Pterygota</taxon>
        <taxon>Neoptera</taxon>
        <taxon>Endopterygota</taxon>
        <taxon>Coleoptera</taxon>
        <taxon>Polyphaga</taxon>
        <taxon>Cucujiformia</taxon>
        <taxon>Chrysomeloidea</taxon>
        <taxon>Chrysomelidae</taxon>
        <taxon>Galerucinae</taxon>
        <taxon>Alticini</taxon>
        <taxon>Psylliodes</taxon>
    </lineage>
</organism>
<evidence type="ECO:0000259" key="2">
    <source>
        <dbReference type="Pfam" id="PF06974"/>
    </source>
</evidence>
<dbReference type="GO" id="GO:0005886">
    <property type="term" value="C:plasma membrane"/>
    <property type="evidence" value="ECO:0007669"/>
    <property type="project" value="TreeGrafter"/>
</dbReference>
<keyword evidence="1" id="KW-1133">Transmembrane helix</keyword>
<protein>
    <recommendedName>
        <fullName evidence="2">O-acyltransferase WSD1 C-terminal domain-containing protein</fullName>
    </recommendedName>
</protein>
<feature type="domain" description="O-acyltransferase WSD1 C-terminal" evidence="2">
    <location>
        <begin position="342"/>
        <end position="483"/>
    </location>
</feature>
<name>A0A9P0CZZ2_9CUCU</name>
<dbReference type="InterPro" id="IPR045034">
    <property type="entry name" value="O-acyltransferase_WSD1-like"/>
</dbReference>
<dbReference type="InterPro" id="IPR009721">
    <property type="entry name" value="O-acyltransferase_WSD1_C"/>
</dbReference>
<dbReference type="Pfam" id="PF06974">
    <property type="entry name" value="WS_DGAT_C"/>
    <property type="match status" value="1"/>
</dbReference>
<keyword evidence="4" id="KW-1185">Reference proteome</keyword>
<feature type="transmembrane region" description="Helical" evidence="1">
    <location>
        <begin position="378"/>
        <end position="403"/>
    </location>
</feature>
<dbReference type="PANTHER" id="PTHR31650">
    <property type="entry name" value="O-ACYLTRANSFERASE (WSD1-LIKE) FAMILY PROTEIN"/>
    <property type="match status" value="1"/>
</dbReference>
<gene>
    <name evidence="3" type="ORF">PSYICH_LOCUS9948</name>
</gene>
<dbReference type="Proteomes" id="UP001153636">
    <property type="component" value="Chromosome 4"/>
</dbReference>
<dbReference type="GO" id="GO:0019432">
    <property type="term" value="P:triglyceride biosynthetic process"/>
    <property type="evidence" value="ECO:0007669"/>
    <property type="project" value="TreeGrafter"/>
</dbReference>
<accession>A0A9P0CZZ2</accession>
<keyword evidence="1" id="KW-0472">Membrane</keyword>
<dbReference type="OrthoDB" id="619536at2759"/>
<feature type="transmembrane region" description="Helical" evidence="1">
    <location>
        <begin position="6"/>
        <end position="30"/>
    </location>
</feature>
<dbReference type="AlphaFoldDB" id="A0A9P0CZZ2"/>
<evidence type="ECO:0000313" key="3">
    <source>
        <dbReference type="EMBL" id="CAH1109500.1"/>
    </source>
</evidence>
<dbReference type="PANTHER" id="PTHR31650:SF1">
    <property type="entry name" value="WAX ESTER SYNTHASE_DIACYLGLYCEROL ACYLTRANSFERASE 4-RELATED"/>
    <property type="match status" value="1"/>
</dbReference>
<proteinExistence type="predicted"/>
<dbReference type="GO" id="GO:0008374">
    <property type="term" value="F:O-acyltransferase activity"/>
    <property type="evidence" value="ECO:0007669"/>
    <property type="project" value="InterPro"/>
</dbReference>
<evidence type="ECO:0000256" key="1">
    <source>
        <dbReference type="SAM" id="Phobius"/>
    </source>
</evidence>
<reference evidence="3" key="1">
    <citation type="submission" date="2022-01" db="EMBL/GenBank/DDBJ databases">
        <authorList>
            <person name="King R."/>
        </authorList>
    </citation>
    <scope>NUCLEOTIDE SEQUENCE</scope>
</reference>
<sequence>MLVPVIIISIILLPIYLTTLLLLFVFKIIIHTILKLKYKTRLILLESADTYWAVGNSFHNQSYILTILKDKPNDDIVKEIKNIIEEKLLKHTEDYAKVLCSLHTFLGYPYFLKEKFRSEDFITIIDTQITKYSCIKDIIYDFSSKGLPLDGKALWEIIVIQATTEWKYKSGLKEDQIAIILRENHTVTDGLSLMNLIANSFGDQVMDLSMYLKNIPRSPKSNIVAKLSKYLLLFMIVPGHLLIASLQKKLNRKLWKAPNIVHKQNVAYKCEDGRGLVEKIKIMKRDIGDVSFTEILIAAISASLNRHFLKNTINIPDSVLLLIVATKDLKPMTVNDVPILRNQFGMIIFELPLIVNSNSMLKRLDILKKRARPMLNSVLPLVDSFILFNLMGLFPTYIIKWLFPMAETVGISNLPGFPKLNICNGYEVDDVFFFLPQRDTNGIGFSILTYDDRLHIGLTADKASIPSKSHCESIIHDFFKNLDDLKIELDKNKLDNKVIELE</sequence>
<evidence type="ECO:0000313" key="4">
    <source>
        <dbReference type="Proteomes" id="UP001153636"/>
    </source>
</evidence>